<comment type="caution">
    <text evidence="1">The sequence shown here is derived from an EMBL/GenBank/DDBJ whole genome shotgun (WGS) entry which is preliminary data.</text>
</comment>
<evidence type="ECO:0000313" key="2">
    <source>
        <dbReference type="Proteomes" id="UP000242180"/>
    </source>
</evidence>
<dbReference type="Gene3D" id="3.30.420.10">
    <property type="entry name" value="Ribonuclease H-like superfamily/Ribonuclease H"/>
    <property type="match status" value="1"/>
</dbReference>
<accession>A0A1X2H0R9</accession>
<dbReference type="EMBL" id="MCGN01000011">
    <property type="protein sequence ID" value="ORY91027.1"/>
    <property type="molecule type" value="Genomic_DNA"/>
</dbReference>
<dbReference type="InParanoid" id="A0A1X2H0R9"/>
<reference evidence="1 2" key="1">
    <citation type="submission" date="2016-07" db="EMBL/GenBank/DDBJ databases">
        <title>Pervasive Adenine N6-methylation of Active Genes in Fungi.</title>
        <authorList>
            <consortium name="DOE Joint Genome Institute"/>
            <person name="Mondo S.J."/>
            <person name="Dannebaum R.O."/>
            <person name="Kuo R.C."/>
            <person name="Labutti K."/>
            <person name="Haridas S."/>
            <person name="Kuo A."/>
            <person name="Salamov A."/>
            <person name="Ahrendt S.R."/>
            <person name="Lipzen A."/>
            <person name="Sullivan W."/>
            <person name="Andreopoulos W.B."/>
            <person name="Clum A."/>
            <person name="Lindquist E."/>
            <person name="Daum C."/>
            <person name="Ramamoorthy G.K."/>
            <person name="Gryganskyi A."/>
            <person name="Culley D."/>
            <person name="Magnuson J.K."/>
            <person name="James T.Y."/>
            <person name="O'Malley M.A."/>
            <person name="Stajich J.E."/>
            <person name="Spatafora J.W."/>
            <person name="Visel A."/>
            <person name="Grigoriev I.V."/>
        </authorList>
    </citation>
    <scope>NUCLEOTIDE SEQUENCE [LARGE SCALE GENOMIC DNA]</scope>
    <source>
        <strain evidence="1 2">NRRL 2496</strain>
    </source>
</reference>
<protein>
    <recommendedName>
        <fullName evidence="3">Tc1-like transposase DDE domain-containing protein</fullName>
    </recommendedName>
</protein>
<dbReference type="GO" id="GO:0003676">
    <property type="term" value="F:nucleic acid binding"/>
    <property type="evidence" value="ECO:0007669"/>
    <property type="project" value="InterPro"/>
</dbReference>
<dbReference type="AlphaFoldDB" id="A0A1X2H0R9"/>
<dbReference type="InterPro" id="IPR036397">
    <property type="entry name" value="RNaseH_sf"/>
</dbReference>
<organism evidence="1 2">
    <name type="scientific">Syncephalastrum racemosum</name>
    <name type="common">Filamentous fungus</name>
    <dbReference type="NCBI Taxonomy" id="13706"/>
    <lineage>
        <taxon>Eukaryota</taxon>
        <taxon>Fungi</taxon>
        <taxon>Fungi incertae sedis</taxon>
        <taxon>Mucoromycota</taxon>
        <taxon>Mucoromycotina</taxon>
        <taxon>Mucoromycetes</taxon>
        <taxon>Mucorales</taxon>
        <taxon>Syncephalastraceae</taxon>
        <taxon>Syncephalastrum</taxon>
    </lineage>
</organism>
<gene>
    <name evidence="1" type="ORF">BCR43DRAFT_446369</name>
</gene>
<feature type="non-terminal residue" evidence="1">
    <location>
        <position position="1"/>
    </location>
</feature>
<dbReference type="Proteomes" id="UP000242180">
    <property type="component" value="Unassembled WGS sequence"/>
</dbReference>
<proteinExistence type="predicted"/>
<keyword evidence="2" id="KW-1185">Reference proteome</keyword>
<evidence type="ECO:0008006" key="3">
    <source>
        <dbReference type="Google" id="ProtNLM"/>
    </source>
</evidence>
<name>A0A1X2H0R9_SYNRA</name>
<sequence length="142" mass="15878">VLGDEHRSFVIDFIDEEPTACVADVVDALTEKFDGLTITMSTEQDLFMTEECRLSLKRTTLQPEARNSPATIEKRLLWAKRWAATDLDFVMNCVFIDEAAFSINLRRSYGYTPVGKKAIVETKTTRAMTHTIRGAICAAGVV</sequence>
<dbReference type="OMA" id="THTIRGA"/>
<dbReference type="STRING" id="13706.A0A1X2H0R9"/>
<dbReference type="OrthoDB" id="2289193at2759"/>
<evidence type="ECO:0000313" key="1">
    <source>
        <dbReference type="EMBL" id="ORY91027.1"/>
    </source>
</evidence>